<keyword evidence="1" id="KW-0472">Membrane</keyword>
<comment type="similarity">
    <text evidence="1">Belongs to the DP1 family.</text>
</comment>
<dbReference type="AlphaFoldDB" id="A0A183F2D6"/>
<sequence length="148" mass="16529">MVAWCYQPHGKATDEQLRKLDEAQIKREHVAYGLIGLTCLYLINGEQAMFVSVFITLTYPAYLSVQVVRGNRGGEAVSLLLYWVPFGFFALIDSTSISDIPTYYLLKTAFLLFLFLPQTKGALLIYQKVIEPGAKALDSLIAKINASM</sequence>
<protein>
    <recommendedName>
        <fullName evidence="1">Receptor expression-enhancing protein</fullName>
    </recommendedName>
</protein>
<feature type="transmembrane region" description="Helical" evidence="1">
    <location>
        <begin position="77"/>
        <end position="97"/>
    </location>
</feature>
<dbReference type="InterPro" id="IPR004345">
    <property type="entry name" value="TB2_DP1_HVA22"/>
</dbReference>
<accession>A0A183F2D6</accession>
<gene>
    <name evidence="2" type="ORF">HPBE_LOCUS280</name>
</gene>
<comment type="subcellular location">
    <subcellularLocation>
        <location evidence="1">Membrane</location>
        <topology evidence="1">Multi-pass membrane protein</topology>
    </subcellularLocation>
</comment>
<accession>A0A3P7WMK3</accession>
<dbReference type="Pfam" id="PF03134">
    <property type="entry name" value="TB2_DP1_HVA22"/>
    <property type="match status" value="1"/>
</dbReference>
<name>A0A183F2D6_HELPZ</name>
<dbReference type="WBParaSite" id="HPBE_0000027901-mRNA-1">
    <property type="protein sequence ID" value="HPBE_0000027901-mRNA-1"/>
    <property type="gene ID" value="HPBE_0000027901"/>
</dbReference>
<dbReference type="PANTHER" id="PTHR12300:SF34">
    <property type="entry name" value="RECEPTOR EXPRESSION-ENHANCING PROTEIN"/>
    <property type="match status" value="1"/>
</dbReference>
<evidence type="ECO:0000313" key="2">
    <source>
        <dbReference type="EMBL" id="VDO18662.1"/>
    </source>
</evidence>
<proteinExistence type="inferred from homology"/>
<dbReference type="GO" id="GO:0016020">
    <property type="term" value="C:membrane"/>
    <property type="evidence" value="ECO:0007669"/>
    <property type="project" value="UniProtKB-SubCell"/>
</dbReference>
<evidence type="ECO:0000256" key="1">
    <source>
        <dbReference type="RuleBase" id="RU362006"/>
    </source>
</evidence>
<keyword evidence="1" id="KW-0812">Transmembrane</keyword>
<dbReference type="Proteomes" id="UP000050761">
    <property type="component" value="Unassembled WGS sequence"/>
</dbReference>
<dbReference type="EMBL" id="UZAH01000177">
    <property type="protein sequence ID" value="VDO18662.1"/>
    <property type="molecule type" value="Genomic_DNA"/>
</dbReference>
<reference evidence="2 3" key="1">
    <citation type="submission" date="2018-11" db="EMBL/GenBank/DDBJ databases">
        <authorList>
            <consortium name="Pathogen Informatics"/>
        </authorList>
    </citation>
    <scope>NUCLEOTIDE SEQUENCE [LARGE SCALE GENOMIC DNA]</scope>
</reference>
<dbReference type="OrthoDB" id="10009287at2759"/>
<feature type="transmembrane region" description="Helical" evidence="1">
    <location>
        <begin position="103"/>
        <end position="126"/>
    </location>
</feature>
<reference evidence="4" key="2">
    <citation type="submission" date="2019-09" db="UniProtKB">
        <authorList>
            <consortium name="WormBaseParasite"/>
        </authorList>
    </citation>
    <scope>IDENTIFICATION</scope>
</reference>
<evidence type="ECO:0000313" key="4">
    <source>
        <dbReference type="WBParaSite" id="HPBE_0000027901-mRNA-1"/>
    </source>
</evidence>
<dbReference type="PANTHER" id="PTHR12300">
    <property type="entry name" value="HVA22-LIKE PROTEINS"/>
    <property type="match status" value="1"/>
</dbReference>
<keyword evidence="1" id="KW-1133">Transmembrane helix</keyword>
<organism evidence="3 4">
    <name type="scientific">Heligmosomoides polygyrus</name>
    <name type="common">Parasitic roundworm</name>
    <dbReference type="NCBI Taxonomy" id="6339"/>
    <lineage>
        <taxon>Eukaryota</taxon>
        <taxon>Metazoa</taxon>
        <taxon>Ecdysozoa</taxon>
        <taxon>Nematoda</taxon>
        <taxon>Chromadorea</taxon>
        <taxon>Rhabditida</taxon>
        <taxon>Rhabditina</taxon>
        <taxon>Rhabditomorpha</taxon>
        <taxon>Strongyloidea</taxon>
        <taxon>Heligmosomidae</taxon>
        <taxon>Heligmosomoides</taxon>
    </lineage>
</organism>
<keyword evidence="3" id="KW-1185">Reference proteome</keyword>
<evidence type="ECO:0000313" key="3">
    <source>
        <dbReference type="Proteomes" id="UP000050761"/>
    </source>
</evidence>